<comment type="caution">
    <text evidence="2">The sequence shown here is derived from an EMBL/GenBank/DDBJ whole genome shotgun (WGS) entry which is preliminary data.</text>
</comment>
<name>A0ABD1ZEN9_9MARC</name>
<evidence type="ECO:0000313" key="3">
    <source>
        <dbReference type="Proteomes" id="UP001605036"/>
    </source>
</evidence>
<protein>
    <submittedName>
        <fullName evidence="2">Uncharacterized protein</fullName>
    </submittedName>
</protein>
<feature type="region of interest" description="Disordered" evidence="1">
    <location>
        <begin position="36"/>
        <end position="76"/>
    </location>
</feature>
<sequence length="96" mass="10747">MDSPSRPPVPAFGAWRDNGPGSPSIDYAQAFAMARASRMGSTPAREESRDYENYSFHYQPEGEFRPTESDSLPAPRSPRRLFQFFVCGARRSQAVS</sequence>
<dbReference type="AlphaFoldDB" id="A0ABD1ZEN9"/>
<reference evidence="2 3" key="1">
    <citation type="submission" date="2024-09" db="EMBL/GenBank/DDBJ databases">
        <title>Chromosome-scale assembly of Riccia fluitans.</title>
        <authorList>
            <person name="Paukszto L."/>
            <person name="Sawicki J."/>
            <person name="Karawczyk K."/>
            <person name="Piernik-Szablinska J."/>
            <person name="Szczecinska M."/>
            <person name="Mazdziarz M."/>
        </authorList>
    </citation>
    <scope>NUCLEOTIDE SEQUENCE [LARGE SCALE GENOMIC DNA]</scope>
    <source>
        <strain evidence="2">Rf_01</strain>
        <tissue evidence="2">Aerial parts of the thallus</tissue>
    </source>
</reference>
<evidence type="ECO:0000313" key="2">
    <source>
        <dbReference type="EMBL" id="KAL2649913.1"/>
    </source>
</evidence>
<dbReference type="EMBL" id="JBHFFA010000001">
    <property type="protein sequence ID" value="KAL2649913.1"/>
    <property type="molecule type" value="Genomic_DNA"/>
</dbReference>
<proteinExistence type="predicted"/>
<feature type="compositionally biased region" description="Pro residues" evidence="1">
    <location>
        <begin position="1"/>
        <end position="10"/>
    </location>
</feature>
<dbReference type="Proteomes" id="UP001605036">
    <property type="component" value="Unassembled WGS sequence"/>
</dbReference>
<gene>
    <name evidence="2" type="ORF">R1flu_018041</name>
</gene>
<keyword evidence="3" id="KW-1185">Reference proteome</keyword>
<evidence type="ECO:0000256" key="1">
    <source>
        <dbReference type="SAM" id="MobiDB-lite"/>
    </source>
</evidence>
<accession>A0ABD1ZEN9</accession>
<organism evidence="2 3">
    <name type="scientific">Riccia fluitans</name>
    <dbReference type="NCBI Taxonomy" id="41844"/>
    <lineage>
        <taxon>Eukaryota</taxon>
        <taxon>Viridiplantae</taxon>
        <taxon>Streptophyta</taxon>
        <taxon>Embryophyta</taxon>
        <taxon>Marchantiophyta</taxon>
        <taxon>Marchantiopsida</taxon>
        <taxon>Marchantiidae</taxon>
        <taxon>Marchantiales</taxon>
        <taxon>Ricciaceae</taxon>
        <taxon>Riccia</taxon>
    </lineage>
</organism>
<feature type="region of interest" description="Disordered" evidence="1">
    <location>
        <begin position="1"/>
        <end position="21"/>
    </location>
</feature>